<dbReference type="EMBL" id="NAJN01001209">
    <property type="protein sequence ID" value="TKA64884.1"/>
    <property type="molecule type" value="Genomic_DNA"/>
</dbReference>
<dbReference type="Proteomes" id="UP000308768">
    <property type="component" value="Unassembled WGS sequence"/>
</dbReference>
<protein>
    <recommendedName>
        <fullName evidence="6">Large ribosomal subunit protein mL53</fullName>
    </recommendedName>
</protein>
<organism evidence="8 9">
    <name type="scientific">Cryomyces minteri</name>
    <dbReference type="NCBI Taxonomy" id="331657"/>
    <lineage>
        <taxon>Eukaryota</taxon>
        <taxon>Fungi</taxon>
        <taxon>Dikarya</taxon>
        <taxon>Ascomycota</taxon>
        <taxon>Pezizomycotina</taxon>
        <taxon>Dothideomycetes</taxon>
        <taxon>Dothideomycetes incertae sedis</taxon>
        <taxon>Cryomyces</taxon>
    </lineage>
</organism>
<keyword evidence="4" id="KW-0496">Mitochondrion</keyword>
<evidence type="ECO:0000256" key="2">
    <source>
        <dbReference type="ARBA" id="ARBA00005557"/>
    </source>
</evidence>
<name>A0A4U0WNN2_9PEZI</name>
<dbReference type="AlphaFoldDB" id="A0A4U0WNN2"/>
<evidence type="ECO:0000256" key="7">
    <source>
        <dbReference type="SAM" id="Coils"/>
    </source>
</evidence>
<evidence type="ECO:0000256" key="3">
    <source>
        <dbReference type="ARBA" id="ARBA00022980"/>
    </source>
</evidence>
<keyword evidence="3" id="KW-0689">Ribosomal protein</keyword>
<dbReference type="GO" id="GO:0003735">
    <property type="term" value="F:structural constituent of ribosome"/>
    <property type="evidence" value="ECO:0007669"/>
    <property type="project" value="TreeGrafter"/>
</dbReference>
<keyword evidence="7" id="KW-0175">Coiled coil</keyword>
<keyword evidence="9" id="KW-1185">Reference proteome</keyword>
<comment type="caution">
    <text evidence="8">The sequence shown here is derived from an EMBL/GenBank/DDBJ whole genome shotgun (WGS) entry which is preliminary data.</text>
</comment>
<evidence type="ECO:0000313" key="9">
    <source>
        <dbReference type="Proteomes" id="UP000308768"/>
    </source>
</evidence>
<dbReference type="Pfam" id="PF10780">
    <property type="entry name" value="MRP_L53"/>
    <property type="match status" value="1"/>
</dbReference>
<evidence type="ECO:0000256" key="1">
    <source>
        <dbReference type="ARBA" id="ARBA00004173"/>
    </source>
</evidence>
<dbReference type="GO" id="GO:0005762">
    <property type="term" value="C:mitochondrial large ribosomal subunit"/>
    <property type="evidence" value="ECO:0007669"/>
    <property type="project" value="TreeGrafter"/>
</dbReference>
<keyword evidence="5" id="KW-0687">Ribonucleoprotein</keyword>
<reference evidence="8 9" key="1">
    <citation type="submission" date="2017-03" db="EMBL/GenBank/DDBJ databases">
        <title>Genomes of endolithic fungi from Antarctica.</title>
        <authorList>
            <person name="Coleine C."/>
            <person name="Masonjones S."/>
            <person name="Stajich J.E."/>
        </authorList>
    </citation>
    <scope>NUCLEOTIDE SEQUENCE [LARGE SCALE GENOMIC DNA]</scope>
    <source>
        <strain evidence="8 9">CCFEE 5187</strain>
    </source>
</reference>
<comment type="similarity">
    <text evidence="2">Belongs to the mitochondrion-specific ribosomal protein mL53 family.</text>
</comment>
<evidence type="ECO:0000313" key="8">
    <source>
        <dbReference type="EMBL" id="TKA64884.1"/>
    </source>
</evidence>
<dbReference type="Gene3D" id="3.40.30.10">
    <property type="entry name" value="Glutaredoxin"/>
    <property type="match status" value="1"/>
</dbReference>
<dbReference type="InterPro" id="IPR042776">
    <property type="entry name" value="Ribosomal_mL53_fung"/>
</dbReference>
<feature type="coiled-coil region" evidence="7">
    <location>
        <begin position="78"/>
        <end position="105"/>
    </location>
</feature>
<dbReference type="PANTHER" id="PTHR28236:SF1">
    <property type="entry name" value="LARGE RIBOSOMAL SUBUNIT PROTEIN ML53"/>
    <property type="match status" value="1"/>
</dbReference>
<evidence type="ECO:0000256" key="6">
    <source>
        <dbReference type="ARBA" id="ARBA00035180"/>
    </source>
</evidence>
<comment type="subcellular location">
    <subcellularLocation>
        <location evidence="1">Mitochondrion</location>
    </subcellularLocation>
</comment>
<accession>A0A4U0WNN2</accession>
<proteinExistence type="inferred from homology"/>
<evidence type="ECO:0000256" key="5">
    <source>
        <dbReference type="ARBA" id="ARBA00023274"/>
    </source>
</evidence>
<evidence type="ECO:0000256" key="4">
    <source>
        <dbReference type="ARBA" id="ARBA00023128"/>
    </source>
</evidence>
<gene>
    <name evidence="8" type="ORF">B0A49_05160</name>
</gene>
<dbReference type="OrthoDB" id="4136894at2759"/>
<dbReference type="PANTHER" id="PTHR28236">
    <property type="entry name" value="54S RIBOSOMAL PROTEIN L44, MITOCHONDRIAL"/>
    <property type="match status" value="1"/>
</dbReference>
<dbReference type="STRING" id="331657.A0A4U0WNN2"/>
<sequence length="108" mass="11914">MITKFITSVSTTFSPFNARSGKTARSFLALLPPNARQNMKIDVKMLPRAAPSTSSNSAKPEPAAVLLLGFKDGKQMSLDLEKLKIKDVQEEVDRHSRLLGRQEELTGN</sequence>
<dbReference type="InterPro" id="IPR019716">
    <property type="entry name" value="Ribosomal_mL53"/>
</dbReference>